<accession>A0A0E9RLC9</accession>
<sequence length="17" mass="1934">MSEQVHVSDPTRDFKSA</sequence>
<evidence type="ECO:0000313" key="1">
    <source>
        <dbReference type="EMBL" id="JAH29894.1"/>
    </source>
</evidence>
<reference evidence="1" key="2">
    <citation type="journal article" date="2015" name="Fish Shellfish Immunol.">
        <title>Early steps in the European eel (Anguilla anguilla)-Vibrio vulnificus interaction in the gills: Role of the RtxA13 toxin.</title>
        <authorList>
            <person name="Callol A."/>
            <person name="Pajuelo D."/>
            <person name="Ebbesson L."/>
            <person name="Teles M."/>
            <person name="MacKenzie S."/>
            <person name="Amaro C."/>
        </authorList>
    </citation>
    <scope>NUCLEOTIDE SEQUENCE</scope>
</reference>
<organism evidence="1">
    <name type="scientific">Anguilla anguilla</name>
    <name type="common">European freshwater eel</name>
    <name type="synonym">Muraena anguilla</name>
    <dbReference type="NCBI Taxonomy" id="7936"/>
    <lineage>
        <taxon>Eukaryota</taxon>
        <taxon>Metazoa</taxon>
        <taxon>Chordata</taxon>
        <taxon>Craniata</taxon>
        <taxon>Vertebrata</taxon>
        <taxon>Euteleostomi</taxon>
        <taxon>Actinopterygii</taxon>
        <taxon>Neopterygii</taxon>
        <taxon>Teleostei</taxon>
        <taxon>Anguilliformes</taxon>
        <taxon>Anguillidae</taxon>
        <taxon>Anguilla</taxon>
    </lineage>
</organism>
<name>A0A0E9RLC9_ANGAN</name>
<reference evidence="1" key="1">
    <citation type="submission" date="2014-11" db="EMBL/GenBank/DDBJ databases">
        <authorList>
            <person name="Amaro Gonzalez C."/>
        </authorList>
    </citation>
    <scope>NUCLEOTIDE SEQUENCE</scope>
</reference>
<dbReference type="EMBL" id="GBXM01078683">
    <property type="protein sequence ID" value="JAH29894.1"/>
    <property type="molecule type" value="Transcribed_RNA"/>
</dbReference>
<protein>
    <submittedName>
        <fullName evidence="1">Uncharacterized protein</fullName>
    </submittedName>
</protein>
<proteinExistence type="predicted"/>
<dbReference type="AlphaFoldDB" id="A0A0E9RLC9"/>